<reference evidence="1 2" key="1">
    <citation type="journal article" date="2012" name="Genome Biol.">
        <title>Genome and low-iron response of an oceanic diatom adapted to chronic iron limitation.</title>
        <authorList>
            <person name="Lommer M."/>
            <person name="Specht M."/>
            <person name="Roy A.S."/>
            <person name="Kraemer L."/>
            <person name="Andreson R."/>
            <person name="Gutowska M.A."/>
            <person name="Wolf J."/>
            <person name="Bergner S.V."/>
            <person name="Schilhabel M.B."/>
            <person name="Klostermeier U.C."/>
            <person name="Beiko R.G."/>
            <person name="Rosenstiel P."/>
            <person name="Hippler M."/>
            <person name="Laroche J."/>
        </authorList>
    </citation>
    <scope>NUCLEOTIDE SEQUENCE [LARGE SCALE GENOMIC DNA]</scope>
    <source>
        <strain evidence="1 2">CCMP1005</strain>
    </source>
</reference>
<dbReference type="InterPro" id="IPR001869">
    <property type="entry name" value="Thiol_cytolysin"/>
</dbReference>
<dbReference type="Pfam" id="PF01289">
    <property type="entry name" value="Thiol_cytolysin"/>
    <property type="match status" value="1"/>
</dbReference>
<gene>
    <name evidence="1" type="ORF">THAOC_32315</name>
</gene>
<dbReference type="InterPro" id="IPR036359">
    <property type="entry name" value="Thiol_cytolysin_sf"/>
</dbReference>
<dbReference type="InterPro" id="IPR038700">
    <property type="entry name" value="Thiol_cytolys_C_sf"/>
</dbReference>
<dbReference type="AlphaFoldDB" id="K0R7G0"/>
<accession>K0R7G0</accession>
<comment type="caution">
    <text evidence="1">The sequence shown here is derived from an EMBL/GenBank/DDBJ whole genome shotgun (WGS) entry which is preliminary data.</text>
</comment>
<dbReference type="EMBL" id="AGNL01045357">
    <property type="protein sequence ID" value="EJK48855.1"/>
    <property type="molecule type" value="Genomic_DNA"/>
</dbReference>
<evidence type="ECO:0000313" key="1">
    <source>
        <dbReference type="EMBL" id="EJK48855.1"/>
    </source>
</evidence>
<dbReference type="SUPFAM" id="SSF56978">
    <property type="entry name" value="Perfringolysin"/>
    <property type="match status" value="1"/>
</dbReference>
<proteinExistence type="predicted"/>
<evidence type="ECO:0000313" key="2">
    <source>
        <dbReference type="Proteomes" id="UP000266841"/>
    </source>
</evidence>
<dbReference type="InterPro" id="IPR036363">
    <property type="entry name" value="Thiol_cytolysin_ab_sf"/>
</dbReference>
<protein>
    <submittedName>
        <fullName evidence="1">Uncharacterized protein</fullName>
    </submittedName>
</protein>
<dbReference type="PRINTS" id="PR01400">
    <property type="entry name" value="TACYTOLYSIN"/>
</dbReference>
<sequence length="419" mass="46471">MSAEIKEYIESLDYNADKILEVRTEGDKEREELSYDEESGKTFKTTRVEHSLTQNLSKLPILGSLEGVIFPGNLVRADSKLVNGTPSAMTHQDRSKCTLTMNLPMGQTSSQVYPSVKGVHDFIQANEKAWFESKGGSVEPGVLDITCTEAFTKEQVSFRLKLKGQMGGDSLSSLLSVARDSEKRVLFACVRQEFYSVLVDQPKSPEKWFADSLSIADAKSAFSSESPPAYIGQVGYGRLTVIKMETDNKYNAYDMETSMNYMIKGGKVDGEFEAKYNSIKENASFSLVAFGGGAQGAIKDNLLATVGDACNWVDTVREEVFVGWRNKGAFTARFTVVYKQHPDGPDGPDHKVKTEWVPAGGRTGKFSLGNAYDIHVKVDMMYFINQWKCICHKELSSPNNKYLTAWGTTVVPQCGWEDS</sequence>
<dbReference type="Gene3D" id="3.40.30.40">
    <property type="entry name" value="Perfringolysin"/>
    <property type="match status" value="1"/>
</dbReference>
<dbReference type="Proteomes" id="UP000266841">
    <property type="component" value="Unassembled WGS sequence"/>
</dbReference>
<name>K0R7G0_THAOC</name>
<dbReference type="GO" id="GO:0015485">
    <property type="term" value="F:cholesterol binding"/>
    <property type="evidence" value="ECO:0007669"/>
    <property type="project" value="InterPro"/>
</dbReference>
<dbReference type="Gene3D" id="3.90.840.10">
    <property type="entry name" value="Thiol-activated cytolysin superfamily/Thiol-activated cytolysin, alpha-beta domain"/>
    <property type="match status" value="1"/>
</dbReference>
<dbReference type="Gene3D" id="2.60.40.1430">
    <property type="entry name" value="Perfringolysin, domain 4"/>
    <property type="match status" value="1"/>
</dbReference>
<dbReference type="Gene3D" id="3.30.1040.20">
    <property type="match status" value="1"/>
</dbReference>
<organism evidence="1 2">
    <name type="scientific">Thalassiosira oceanica</name>
    <name type="common">Marine diatom</name>
    <dbReference type="NCBI Taxonomy" id="159749"/>
    <lineage>
        <taxon>Eukaryota</taxon>
        <taxon>Sar</taxon>
        <taxon>Stramenopiles</taxon>
        <taxon>Ochrophyta</taxon>
        <taxon>Bacillariophyta</taxon>
        <taxon>Coscinodiscophyceae</taxon>
        <taxon>Thalassiosirophycidae</taxon>
        <taxon>Thalassiosirales</taxon>
        <taxon>Thalassiosiraceae</taxon>
        <taxon>Thalassiosira</taxon>
    </lineage>
</organism>
<keyword evidence="2" id="KW-1185">Reference proteome</keyword>